<sequence>MATGLVLSTTPGATAATPGAVLPTPTGHNVFAQSVAGAPLHRDSQALVADVVHQVASRYKGVAAFNVRQYNVSAYQVPAGQRRVDVRFDDCQKKGYVPRSMVGPGGPLVQVPVPDDAVPSPGGDRQLTIYSPDGDQLWELWKVSRTSQGWQACWGGRLDRVSQSLGVFPGSTGASASGLSEAMGAVSAREVSTGRIRHAITLSLPEVAHRSSFSYPAQRSDGSTMRSSAPAMGTRFRLDPRLDVASLDLHPVAAAVARAAQTYGFIVGDRSGAVSVAALSGEPDRALTGVDPWADVLDGTASHAVMRDFPWERLQALPEDWGEPQ</sequence>
<dbReference type="OrthoDB" id="8771597at2"/>
<organism evidence="1 2">
    <name type="scientific">Pseudokineococcus lusitanus</name>
    <dbReference type="NCBI Taxonomy" id="763993"/>
    <lineage>
        <taxon>Bacteria</taxon>
        <taxon>Bacillati</taxon>
        <taxon>Actinomycetota</taxon>
        <taxon>Actinomycetes</taxon>
        <taxon>Kineosporiales</taxon>
        <taxon>Kineosporiaceae</taxon>
        <taxon>Pseudokineococcus</taxon>
    </lineage>
</organism>
<dbReference type="EMBL" id="RJKN01000010">
    <property type="protein sequence ID" value="ROP26753.1"/>
    <property type="molecule type" value="Genomic_DNA"/>
</dbReference>
<comment type="caution">
    <text evidence="1">The sequence shown here is derived from an EMBL/GenBank/DDBJ whole genome shotgun (WGS) entry which is preliminary data.</text>
</comment>
<protein>
    <submittedName>
        <fullName evidence="1">Uncharacterized protein</fullName>
    </submittedName>
</protein>
<dbReference type="InParanoid" id="A0A3N1G953"/>
<evidence type="ECO:0000313" key="2">
    <source>
        <dbReference type="Proteomes" id="UP000276232"/>
    </source>
</evidence>
<keyword evidence="2" id="KW-1185">Reference proteome</keyword>
<evidence type="ECO:0000313" key="1">
    <source>
        <dbReference type="EMBL" id="ROP26753.1"/>
    </source>
</evidence>
<gene>
    <name evidence="1" type="ORF">EDC03_3223</name>
</gene>
<accession>A0A3N1G953</accession>
<dbReference type="AlphaFoldDB" id="A0A3N1G953"/>
<dbReference type="Proteomes" id="UP000276232">
    <property type="component" value="Unassembled WGS sequence"/>
</dbReference>
<name>A0A3N1G953_9ACTN</name>
<proteinExistence type="predicted"/>
<reference evidence="1 2" key="1">
    <citation type="journal article" date="2015" name="Stand. Genomic Sci.">
        <title>Genomic Encyclopedia of Bacterial and Archaeal Type Strains, Phase III: the genomes of soil and plant-associated and newly described type strains.</title>
        <authorList>
            <person name="Whitman W.B."/>
            <person name="Woyke T."/>
            <person name="Klenk H.P."/>
            <person name="Zhou Y."/>
            <person name="Lilburn T.G."/>
            <person name="Beck B.J."/>
            <person name="De Vos P."/>
            <person name="Vandamme P."/>
            <person name="Eisen J.A."/>
            <person name="Garrity G."/>
            <person name="Hugenholtz P."/>
            <person name="Kyrpides N.C."/>
        </authorList>
    </citation>
    <scope>NUCLEOTIDE SEQUENCE [LARGE SCALE GENOMIC DNA]</scope>
    <source>
        <strain evidence="1 2">CECT 7306</strain>
    </source>
</reference>
<dbReference type="RefSeq" id="WP_123381284.1">
    <property type="nucleotide sequence ID" value="NZ_RJKN01000010.1"/>
</dbReference>